<dbReference type="Proteomes" id="UP000887013">
    <property type="component" value="Unassembled WGS sequence"/>
</dbReference>
<name>A0A8X6UJ29_NEPPI</name>
<proteinExistence type="predicted"/>
<reference evidence="1" key="1">
    <citation type="submission" date="2020-08" db="EMBL/GenBank/DDBJ databases">
        <title>Multicomponent nature underlies the extraordinary mechanical properties of spider dragline silk.</title>
        <authorList>
            <person name="Kono N."/>
            <person name="Nakamura H."/>
            <person name="Mori M."/>
            <person name="Yoshida Y."/>
            <person name="Ohtoshi R."/>
            <person name="Malay A.D."/>
            <person name="Moran D.A.P."/>
            <person name="Tomita M."/>
            <person name="Numata K."/>
            <person name="Arakawa K."/>
        </authorList>
    </citation>
    <scope>NUCLEOTIDE SEQUENCE</scope>
</reference>
<accession>A0A8X6UJ29</accession>
<comment type="caution">
    <text evidence="1">The sequence shown here is derived from an EMBL/GenBank/DDBJ whole genome shotgun (WGS) entry which is preliminary data.</text>
</comment>
<dbReference type="AlphaFoldDB" id="A0A8X6UJ29"/>
<protein>
    <submittedName>
        <fullName evidence="1">Uncharacterized protein</fullName>
    </submittedName>
</protein>
<evidence type="ECO:0000313" key="1">
    <source>
        <dbReference type="EMBL" id="GFU19945.1"/>
    </source>
</evidence>
<dbReference type="EMBL" id="BMAW01080501">
    <property type="protein sequence ID" value="GFU19945.1"/>
    <property type="molecule type" value="Genomic_DNA"/>
</dbReference>
<keyword evidence="2" id="KW-1185">Reference proteome</keyword>
<organism evidence="1 2">
    <name type="scientific">Nephila pilipes</name>
    <name type="common">Giant wood spider</name>
    <name type="synonym">Nephila maculata</name>
    <dbReference type="NCBI Taxonomy" id="299642"/>
    <lineage>
        <taxon>Eukaryota</taxon>
        <taxon>Metazoa</taxon>
        <taxon>Ecdysozoa</taxon>
        <taxon>Arthropoda</taxon>
        <taxon>Chelicerata</taxon>
        <taxon>Arachnida</taxon>
        <taxon>Araneae</taxon>
        <taxon>Araneomorphae</taxon>
        <taxon>Entelegynae</taxon>
        <taxon>Araneoidea</taxon>
        <taxon>Nephilidae</taxon>
        <taxon>Nephila</taxon>
    </lineage>
</organism>
<evidence type="ECO:0000313" key="2">
    <source>
        <dbReference type="Proteomes" id="UP000887013"/>
    </source>
</evidence>
<dbReference type="OrthoDB" id="6436924at2759"/>
<sequence>MIYLRNISSLKEIASAQVAMNLCLENGFKEVAMRLEKPTYGAFIHELSSAHFITDEDMLSKWSESKKNNQSVFDSSCDLICRQEIEQWHTAVDKQCQRLMEVIPRCMKQGVQAWLNRIALEYLSYSRRQEMLFGVSRYFLMDVLTVESWTKAGRLDEKKLAERMLKDERLTVLQRYRMACVYCQDVHIQELWNGLTEEEKRLILSSDNPNSSQENHPLVLLWSRQMEEEFTFRRNYQWCKAAELAVRYGNRAALISCWNKLKERWKKLGKHTWQKIVIKMALKSLEGRQRIQQESQIYLDWKGCLILSKFPRTVFVESFACYNLPSYYSEFMCFFLSQMDQELQLTFFKQAFQSRLSDFVLECYLDWSHRDDFIPTMSRLWGIIPKDKFGQYLLTLASKYAESYEWEGLQSLVKEIRYYDYRNLLQSLWAETPEEYKRYVFLEKKSNCVIYPVKNEGRVLLPLLLKRSPFQREDEVLFKQIFCYQPQEERITMMYSATGEDICAILTQKEKWSFLNWLLEECLPKEEILNFKRQFILSKCGRKLCLKKLEENCENLVEKIIDWSFDLDAEKAHYKYALITSGIEFLLICYSFLRSGDIATVERMINFCIPIAELSEPILARCIEYSYKYLLRTCKREELDAILAWKRRKKKCRKRSLKS</sequence>
<gene>
    <name evidence="1" type="primary">AVEN_153125_1</name>
    <name evidence="1" type="ORF">NPIL_320991</name>
</gene>